<keyword evidence="2" id="KW-1185">Reference proteome</keyword>
<gene>
    <name evidence="1" type="ORF">BS50DRAFT_644263</name>
</gene>
<dbReference type="OrthoDB" id="3711359at2759"/>
<evidence type="ECO:0000313" key="2">
    <source>
        <dbReference type="Proteomes" id="UP000240883"/>
    </source>
</evidence>
<protein>
    <submittedName>
        <fullName evidence="1">Uncharacterized protein</fullName>
    </submittedName>
</protein>
<accession>A0A2T2PCL2</accession>
<dbReference type="EMBL" id="KZ678128">
    <property type="protein sequence ID" value="PSN75374.1"/>
    <property type="molecule type" value="Genomic_DNA"/>
</dbReference>
<dbReference type="Proteomes" id="UP000240883">
    <property type="component" value="Unassembled WGS sequence"/>
</dbReference>
<proteinExistence type="predicted"/>
<name>A0A2T2PCL2_CORCC</name>
<reference evidence="1 2" key="1">
    <citation type="journal article" date="2018" name="Front. Microbiol.">
        <title>Genome-Wide Analysis of Corynespora cassiicola Leaf Fall Disease Putative Effectors.</title>
        <authorList>
            <person name="Lopez D."/>
            <person name="Ribeiro S."/>
            <person name="Label P."/>
            <person name="Fumanal B."/>
            <person name="Venisse J.S."/>
            <person name="Kohler A."/>
            <person name="de Oliveira R.R."/>
            <person name="Labutti K."/>
            <person name="Lipzen A."/>
            <person name="Lail K."/>
            <person name="Bauer D."/>
            <person name="Ohm R.A."/>
            <person name="Barry K.W."/>
            <person name="Spatafora J."/>
            <person name="Grigoriev I.V."/>
            <person name="Martin F.M."/>
            <person name="Pujade-Renaud V."/>
        </authorList>
    </citation>
    <scope>NUCLEOTIDE SEQUENCE [LARGE SCALE GENOMIC DNA]</scope>
    <source>
        <strain evidence="1 2">Philippines</strain>
    </source>
</reference>
<evidence type="ECO:0000313" key="1">
    <source>
        <dbReference type="EMBL" id="PSN75374.1"/>
    </source>
</evidence>
<dbReference type="AlphaFoldDB" id="A0A2T2PCL2"/>
<organism evidence="1 2">
    <name type="scientific">Corynespora cassiicola Philippines</name>
    <dbReference type="NCBI Taxonomy" id="1448308"/>
    <lineage>
        <taxon>Eukaryota</taxon>
        <taxon>Fungi</taxon>
        <taxon>Dikarya</taxon>
        <taxon>Ascomycota</taxon>
        <taxon>Pezizomycotina</taxon>
        <taxon>Dothideomycetes</taxon>
        <taxon>Pleosporomycetidae</taxon>
        <taxon>Pleosporales</taxon>
        <taxon>Corynesporascaceae</taxon>
        <taxon>Corynespora</taxon>
    </lineage>
</organism>
<sequence>MNTTPAMPYHRSFFNILNYDVRQVIYQQMENLPPFGRGQEYAGFVLSCQLAKEEVELMATMRFNKHMDQEENQVRKCILDWESDSEKEFSPLQREIWASLRGRLQMPRFPQNSDFITLRKLVFTIPFISGIKNSCVHIRRIMKSMSGCHLDSIRIHRVSKCDLTRNYTEIFKPWVAVVRNELLDLLISRYYYDYGICSSQISISWDIRHDQETIQASQVPLYGKTRFGHTSTPPAASHSLMISLDGKVGEYTLRSLAILPKIRSQYPDAATPFVVHTSSLGEGQPTVDTHS</sequence>